<proteinExistence type="predicted"/>
<dbReference type="InterPro" id="IPR011759">
    <property type="entry name" value="Cyt_c_oxidase_su2_TM_dom"/>
</dbReference>
<evidence type="ECO:0000256" key="2">
    <source>
        <dbReference type="ARBA" id="ARBA00022692"/>
    </source>
</evidence>
<keyword evidence="3 4" id="KW-0472">Membrane</keyword>
<dbReference type="Proteomes" id="UP000252770">
    <property type="component" value="Unassembled WGS sequence"/>
</dbReference>
<dbReference type="PROSITE" id="PS50999">
    <property type="entry name" value="COX2_TM"/>
    <property type="match status" value="1"/>
</dbReference>
<evidence type="ECO:0000259" key="5">
    <source>
        <dbReference type="PROSITE" id="PS50999"/>
    </source>
</evidence>
<protein>
    <recommendedName>
        <fullName evidence="5">Cytochrome oxidase subunit II transmembrane region profile domain-containing protein</fullName>
    </recommendedName>
</protein>
<accession>A0A367YPU3</accession>
<keyword evidence="2 4" id="KW-0812">Transmembrane</keyword>
<dbReference type="EMBL" id="QOUI01000018">
    <property type="protein sequence ID" value="RCK67906.1"/>
    <property type="molecule type" value="Genomic_DNA"/>
</dbReference>
<evidence type="ECO:0000313" key="6">
    <source>
        <dbReference type="EMBL" id="RCK67906.1"/>
    </source>
</evidence>
<dbReference type="Gene3D" id="1.10.287.90">
    <property type="match status" value="1"/>
</dbReference>
<feature type="transmembrane region" description="Helical" evidence="4">
    <location>
        <begin position="12"/>
        <end position="31"/>
    </location>
</feature>
<organism evidence="6 7">
    <name type="scientific">Desertihabitans brevis</name>
    <dbReference type="NCBI Taxonomy" id="2268447"/>
    <lineage>
        <taxon>Bacteria</taxon>
        <taxon>Bacillati</taxon>
        <taxon>Actinomycetota</taxon>
        <taxon>Actinomycetes</taxon>
        <taxon>Propionibacteriales</taxon>
        <taxon>Propionibacteriaceae</taxon>
        <taxon>Desertihabitans</taxon>
    </lineage>
</organism>
<gene>
    <name evidence="6" type="ORF">DT076_19040</name>
</gene>
<feature type="domain" description="Cytochrome oxidase subunit II transmembrane region profile" evidence="5">
    <location>
        <begin position="1"/>
        <end position="48"/>
    </location>
</feature>
<dbReference type="GO" id="GO:0016020">
    <property type="term" value="C:membrane"/>
    <property type="evidence" value="ECO:0007669"/>
    <property type="project" value="UniProtKB-SubCell"/>
</dbReference>
<comment type="caution">
    <text evidence="6">The sequence shown here is derived from an EMBL/GenBank/DDBJ whole genome shotgun (WGS) entry which is preliminary data.</text>
</comment>
<sequence length="48" mass="5711">MEQLIFFHDHTLLILVIITVLVGYLIIILLFNKYVNRYLLHGQTIEII</sequence>
<keyword evidence="7" id="KW-1185">Reference proteome</keyword>
<keyword evidence="4" id="KW-1133">Transmembrane helix</keyword>
<dbReference type="GO" id="GO:0022900">
    <property type="term" value="P:electron transport chain"/>
    <property type="evidence" value="ECO:0007669"/>
    <property type="project" value="InterPro"/>
</dbReference>
<evidence type="ECO:0000313" key="7">
    <source>
        <dbReference type="Proteomes" id="UP000252770"/>
    </source>
</evidence>
<dbReference type="SUPFAM" id="SSF81464">
    <property type="entry name" value="Cytochrome c oxidase subunit II-like, transmembrane region"/>
    <property type="match status" value="1"/>
</dbReference>
<reference evidence="6 7" key="1">
    <citation type="submission" date="2018-07" db="EMBL/GenBank/DDBJ databases">
        <title>Desertimonas flava gen. nov. sp. nov.</title>
        <authorList>
            <person name="Liu S."/>
        </authorList>
    </citation>
    <scope>NUCLEOTIDE SEQUENCE [LARGE SCALE GENOMIC DNA]</scope>
    <source>
        <strain evidence="6 7">16Sb5-5</strain>
    </source>
</reference>
<dbReference type="AlphaFoldDB" id="A0A367YPU3"/>
<dbReference type="Pfam" id="PF02790">
    <property type="entry name" value="COX2_TM"/>
    <property type="match status" value="1"/>
</dbReference>
<evidence type="ECO:0000256" key="4">
    <source>
        <dbReference type="SAM" id="Phobius"/>
    </source>
</evidence>
<evidence type="ECO:0000256" key="1">
    <source>
        <dbReference type="ARBA" id="ARBA00004141"/>
    </source>
</evidence>
<evidence type="ECO:0000256" key="3">
    <source>
        <dbReference type="ARBA" id="ARBA00023136"/>
    </source>
</evidence>
<name>A0A367YPU3_9ACTN</name>
<dbReference type="InterPro" id="IPR036257">
    <property type="entry name" value="Cyt_c_oxidase_su2_TM_sf"/>
</dbReference>
<comment type="subcellular location">
    <subcellularLocation>
        <location evidence="1">Membrane</location>
        <topology evidence="1">Multi-pass membrane protein</topology>
    </subcellularLocation>
</comment>